<protein>
    <submittedName>
        <fullName evidence="7">Penicillin acylase family protein</fullName>
    </submittedName>
</protein>
<comment type="cofactor">
    <cofactor evidence="5">
        <name>Ca(2+)</name>
        <dbReference type="ChEBI" id="CHEBI:29108"/>
    </cofactor>
    <text evidence="5">Binds 1 Ca(2+) ion per dimer.</text>
</comment>
<evidence type="ECO:0000313" key="8">
    <source>
        <dbReference type="Proteomes" id="UP000448943"/>
    </source>
</evidence>
<keyword evidence="3" id="KW-0865">Zymogen</keyword>
<keyword evidence="8" id="KW-1185">Reference proteome</keyword>
<evidence type="ECO:0000256" key="5">
    <source>
        <dbReference type="PIRSR" id="PIRSR001227-2"/>
    </source>
</evidence>
<dbReference type="Proteomes" id="UP000448943">
    <property type="component" value="Unassembled WGS sequence"/>
</dbReference>
<keyword evidence="5" id="KW-0479">Metal-binding</keyword>
<feature type="transmembrane region" description="Helical" evidence="6">
    <location>
        <begin position="20"/>
        <end position="43"/>
    </location>
</feature>
<dbReference type="InterPro" id="IPR014395">
    <property type="entry name" value="Pen/GL7ACA/AHL_acylase"/>
</dbReference>
<dbReference type="Gene3D" id="1.10.1400.10">
    <property type="match status" value="1"/>
</dbReference>
<dbReference type="CDD" id="cd03747">
    <property type="entry name" value="Ntn_PGA_like"/>
    <property type="match status" value="1"/>
</dbReference>
<dbReference type="InterPro" id="IPR002692">
    <property type="entry name" value="S45"/>
</dbReference>
<dbReference type="AlphaFoldDB" id="A0A6N9Q336"/>
<dbReference type="InterPro" id="IPR043147">
    <property type="entry name" value="Penicillin_amidase_A-knob"/>
</dbReference>
<accession>A0A6N9Q336</accession>
<dbReference type="InterPro" id="IPR023343">
    <property type="entry name" value="Penicillin_amidase_dom1"/>
</dbReference>
<evidence type="ECO:0000256" key="2">
    <source>
        <dbReference type="ARBA" id="ARBA00022801"/>
    </source>
</evidence>
<feature type="binding site" evidence="5">
    <location>
        <position position="337"/>
    </location>
    <ligand>
        <name>Ca(2+)</name>
        <dbReference type="ChEBI" id="CHEBI:29108"/>
    </ligand>
</feature>
<sequence length="800" mass="91031">MESITENRKRSLLRTKRSRIVVISLVIIFVLIVLLTISGYFYLLGNKPQTEGEITVSGLQEQVSVYRDEWGVPHIEANNLNDLFFAQGYVTAQERIFQMDMIRRQASGQLSEVIGEKTIEKDKFFRAIGLHRVSKETWGILSEETQLMLVNYANGVNTYIEQAKENGNLPIEFQLMRYKPEEWTVYDSILVGKYMAYDLGGHWEAQAFRYYLAQNFSDEHTLDLFPSYPEGGATVIQALRDQPLDIKDRFASVPSPNELNGSNNWVLSGEKTDSGFPYLANDPHLGLATPSIWLETHLTSPDFKVSGVIVPGAPGIILGRNPHIAWGITNVGPDVQDLYIERRNPDKGHEFEYKGKWEQAEVIEEPISVKGEDMIDYKVIETRHGPIISEFAHDELSDTALALKWTALEPSPELEVVLKFGRAKDWNEFKEALSYFYAPASNFVFASKDGDIAYRANGLIPVRKNGQSLVPVPGWTGEYEWEGYIPWENLPTIVNPEEGFISTANNKIVHDDYPYHLSNIWAQPYRQQRIRNVLLSKDQFSIEDMKDLQLDVKNLYAEEFVPIFISLLKNKELRSIDQQVVEKMQNWNFEDEKNLSEPLVFHFWMEEIKNVLFVGKIDEEMLELFKGKSQVVDELIRKAYAGNPGPWINDEGGLVNVILTALKKAVDRAVELQGKDINKWTWGDYHQIKFSHPLAAIKPLNLLFNSSSLPVSGSKITVRAASWKSETGEVNHGASWRTIMDLANMSESYSVVGPGQSGHVMSENYHNQMGDWAEGGYHVTSTDPNIYRTSAELLILKPEY</sequence>
<evidence type="ECO:0000256" key="3">
    <source>
        <dbReference type="ARBA" id="ARBA00023145"/>
    </source>
</evidence>
<dbReference type="EMBL" id="SIJB01000023">
    <property type="protein sequence ID" value="NBI29225.1"/>
    <property type="molecule type" value="Genomic_DNA"/>
</dbReference>
<dbReference type="PANTHER" id="PTHR34218:SF4">
    <property type="entry name" value="ACYL-HOMOSERINE LACTONE ACYLASE QUIP"/>
    <property type="match status" value="1"/>
</dbReference>
<dbReference type="OrthoDB" id="9759796at2"/>
<evidence type="ECO:0000256" key="6">
    <source>
        <dbReference type="SAM" id="Phobius"/>
    </source>
</evidence>
<feature type="binding site" evidence="5">
    <location>
        <position position="334"/>
    </location>
    <ligand>
        <name>Ca(2+)</name>
        <dbReference type="ChEBI" id="CHEBI:29108"/>
    </ligand>
</feature>
<dbReference type="Pfam" id="PF01804">
    <property type="entry name" value="Penicil_amidase"/>
    <property type="match status" value="1"/>
</dbReference>
<feature type="active site" description="Nucleophile" evidence="4">
    <location>
        <position position="262"/>
    </location>
</feature>
<reference evidence="7 8" key="1">
    <citation type="submission" date="2019-01" db="EMBL/GenBank/DDBJ databases">
        <title>Chengkuizengella sp. nov., isolated from deep-sea sediment of East Pacific Ocean.</title>
        <authorList>
            <person name="Yang J."/>
            <person name="Lai Q."/>
            <person name="Shao Z."/>
        </authorList>
    </citation>
    <scope>NUCLEOTIDE SEQUENCE [LARGE SCALE GENOMIC DNA]</scope>
    <source>
        <strain evidence="7 8">YPA3-1-1</strain>
    </source>
</reference>
<keyword evidence="5" id="KW-0106">Calcium</keyword>
<organism evidence="7 8">
    <name type="scientific">Chengkuizengella marina</name>
    <dbReference type="NCBI Taxonomy" id="2507566"/>
    <lineage>
        <taxon>Bacteria</taxon>
        <taxon>Bacillati</taxon>
        <taxon>Bacillota</taxon>
        <taxon>Bacilli</taxon>
        <taxon>Bacillales</taxon>
        <taxon>Paenibacillaceae</taxon>
        <taxon>Chengkuizengella</taxon>
    </lineage>
</organism>
<gene>
    <name evidence="7" type="ORF">ERL59_09660</name>
</gene>
<dbReference type="Gene3D" id="1.10.439.10">
    <property type="entry name" value="Penicillin Amidohydrolase, domain 1"/>
    <property type="match status" value="1"/>
</dbReference>
<evidence type="ECO:0000256" key="1">
    <source>
        <dbReference type="ARBA" id="ARBA00006586"/>
    </source>
</evidence>
<keyword evidence="6" id="KW-0472">Membrane</keyword>
<dbReference type="GO" id="GO:0017000">
    <property type="term" value="P:antibiotic biosynthetic process"/>
    <property type="evidence" value="ECO:0007669"/>
    <property type="project" value="InterPro"/>
</dbReference>
<dbReference type="Gene3D" id="2.30.120.10">
    <property type="match status" value="1"/>
</dbReference>
<dbReference type="GO" id="GO:0046872">
    <property type="term" value="F:metal ion binding"/>
    <property type="evidence" value="ECO:0007669"/>
    <property type="project" value="UniProtKB-KW"/>
</dbReference>
<keyword evidence="6" id="KW-0812">Transmembrane</keyword>
<proteinExistence type="inferred from homology"/>
<dbReference type="Gene3D" id="3.60.20.10">
    <property type="entry name" value="Glutamine Phosphoribosylpyrophosphate, subunit 1, domain 1"/>
    <property type="match status" value="1"/>
</dbReference>
<evidence type="ECO:0000256" key="4">
    <source>
        <dbReference type="PIRSR" id="PIRSR001227-1"/>
    </source>
</evidence>
<keyword evidence="2" id="KW-0378">Hydrolase</keyword>
<dbReference type="GO" id="GO:0016811">
    <property type="term" value="F:hydrolase activity, acting on carbon-nitrogen (but not peptide) bonds, in linear amides"/>
    <property type="evidence" value="ECO:0007669"/>
    <property type="project" value="InterPro"/>
</dbReference>
<dbReference type="PIRSF" id="PIRSF001227">
    <property type="entry name" value="Pen_acylase"/>
    <property type="match status" value="1"/>
</dbReference>
<evidence type="ECO:0000313" key="7">
    <source>
        <dbReference type="EMBL" id="NBI29225.1"/>
    </source>
</evidence>
<name>A0A6N9Q336_9BACL</name>
<dbReference type="RefSeq" id="WP_160646027.1">
    <property type="nucleotide sequence ID" value="NZ_SIJB01000023.1"/>
</dbReference>
<dbReference type="PANTHER" id="PTHR34218">
    <property type="entry name" value="PEPTIDASE S45 PENICILLIN AMIDASE"/>
    <property type="match status" value="1"/>
</dbReference>
<comment type="caution">
    <text evidence="7">The sequence shown here is derived from an EMBL/GenBank/DDBJ whole genome shotgun (WGS) entry which is preliminary data.</text>
</comment>
<dbReference type="SUPFAM" id="SSF56235">
    <property type="entry name" value="N-terminal nucleophile aminohydrolases (Ntn hydrolases)"/>
    <property type="match status" value="1"/>
</dbReference>
<dbReference type="InterPro" id="IPR029055">
    <property type="entry name" value="Ntn_hydrolases_N"/>
</dbReference>
<dbReference type="InterPro" id="IPR043146">
    <property type="entry name" value="Penicillin_amidase_N_B-knob"/>
</dbReference>
<comment type="similarity">
    <text evidence="1">Belongs to the peptidase S45 family.</text>
</comment>
<keyword evidence="6" id="KW-1133">Transmembrane helix</keyword>